<dbReference type="Gene3D" id="3.80.10.10">
    <property type="entry name" value="Ribonuclease Inhibitor"/>
    <property type="match status" value="2"/>
</dbReference>
<name>A2DWB3_TRIV3</name>
<dbReference type="VEuPathDB" id="TrichDB:TVAGG3_0279440"/>
<proteinExistence type="predicted"/>
<keyword evidence="3" id="KW-0677">Repeat</keyword>
<dbReference type="SMR" id="A2DWB3"/>
<evidence type="ECO:0000313" key="5">
    <source>
        <dbReference type="Proteomes" id="UP000001542"/>
    </source>
</evidence>
<sequence length="609" mass="68537">MNDNVVDASGMQMWNAMTLSFVKEKLTDKVTYLDLSTNHVSLECAEYLSKYIGRKDSSLIGLSLINCHLTVRASKVIFEAIGNSNLIEFYVDGNILPQEACEILAKSLQKNPPLEVLSLNGCNIASEGGVAIAQSLPSLTHLIHFRIESNNLFDPGACAIAKSIRNSTFQYLSVADNEIWLEGTNAIINEIACVPRVKSLDISYNTVDLEVVTAYIAKNQQFEELAISGCKIRIHQLPPFLDKIVNSNLKILIMDGFDQNILPVSWPKIHDKIFTQPDYFEQLCNIIQISQSLVDVRIGYLDPGQIMSMASAFSTLDRDVTLSIQDFGRTGNCWVAKFPNFELLSPTDMLKWNEAVTSPEAARNFGPLFAATKYKNFTLKSMDISAVSLNDQCASKMLMGMRNLNIDILDLSSNNFGDDIVEQLIQMCSSCKLRDMRLEKTRLSEIGLTNFLSFFADVKPECCPKELSFSVVSEDKNPFSVHGVFQILSQVLIQGVEIESLCLDGAITPRDVKIFVDELMRKPVIHELSIETDMTQDYSSPDPPIDQEILLQFKDACKSIHKLICKTEGCKMRDFKYPLLTEIFIYHDHEMMEMWQEIDAKVEQNLSKK</sequence>
<reference evidence="4" key="1">
    <citation type="submission" date="2006-10" db="EMBL/GenBank/DDBJ databases">
        <authorList>
            <person name="Amadeo P."/>
            <person name="Zhao Q."/>
            <person name="Wortman J."/>
            <person name="Fraser-Liggett C."/>
            <person name="Carlton J."/>
        </authorList>
    </citation>
    <scope>NUCLEOTIDE SEQUENCE</scope>
    <source>
        <strain evidence="4">G3</strain>
    </source>
</reference>
<reference evidence="4" key="2">
    <citation type="journal article" date="2007" name="Science">
        <title>Draft genome sequence of the sexually transmitted pathogen Trichomonas vaginalis.</title>
        <authorList>
            <person name="Carlton J.M."/>
            <person name="Hirt R.P."/>
            <person name="Silva J.C."/>
            <person name="Delcher A.L."/>
            <person name="Schatz M."/>
            <person name="Zhao Q."/>
            <person name="Wortman J.R."/>
            <person name="Bidwell S.L."/>
            <person name="Alsmark U.C.M."/>
            <person name="Besteiro S."/>
            <person name="Sicheritz-Ponten T."/>
            <person name="Noel C.J."/>
            <person name="Dacks J.B."/>
            <person name="Foster P.G."/>
            <person name="Simillion C."/>
            <person name="Van de Peer Y."/>
            <person name="Miranda-Saavedra D."/>
            <person name="Barton G.J."/>
            <person name="Westrop G.D."/>
            <person name="Mueller S."/>
            <person name="Dessi D."/>
            <person name="Fiori P.L."/>
            <person name="Ren Q."/>
            <person name="Paulsen I."/>
            <person name="Zhang H."/>
            <person name="Bastida-Corcuera F.D."/>
            <person name="Simoes-Barbosa A."/>
            <person name="Brown M.T."/>
            <person name="Hayes R.D."/>
            <person name="Mukherjee M."/>
            <person name="Okumura C.Y."/>
            <person name="Schneider R."/>
            <person name="Smith A.J."/>
            <person name="Vanacova S."/>
            <person name="Villalvazo M."/>
            <person name="Haas B.J."/>
            <person name="Pertea M."/>
            <person name="Feldblyum T.V."/>
            <person name="Utterback T.R."/>
            <person name="Shu C.L."/>
            <person name="Osoegawa K."/>
            <person name="de Jong P.J."/>
            <person name="Hrdy I."/>
            <person name="Horvathova L."/>
            <person name="Zubacova Z."/>
            <person name="Dolezal P."/>
            <person name="Malik S.B."/>
            <person name="Logsdon J.M. Jr."/>
            <person name="Henze K."/>
            <person name="Gupta A."/>
            <person name="Wang C.C."/>
            <person name="Dunne R.L."/>
            <person name="Upcroft J.A."/>
            <person name="Upcroft P."/>
            <person name="White O."/>
            <person name="Salzberg S.L."/>
            <person name="Tang P."/>
            <person name="Chiu C.-H."/>
            <person name="Lee Y.-S."/>
            <person name="Embley T.M."/>
            <person name="Coombs G.H."/>
            <person name="Mottram J.C."/>
            <person name="Tachezy J."/>
            <person name="Fraser-Liggett C.M."/>
            <person name="Johnson P.J."/>
        </authorList>
    </citation>
    <scope>NUCLEOTIDE SEQUENCE [LARGE SCALE GENOMIC DNA]</scope>
    <source>
        <strain evidence="4">G3</strain>
    </source>
</reference>
<evidence type="ECO:0000256" key="3">
    <source>
        <dbReference type="ARBA" id="ARBA00022737"/>
    </source>
</evidence>
<evidence type="ECO:0000256" key="2">
    <source>
        <dbReference type="ARBA" id="ARBA00022614"/>
    </source>
</evidence>
<keyword evidence="1" id="KW-0343">GTPase activation</keyword>
<dbReference type="GO" id="GO:0005096">
    <property type="term" value="F:GTPase activator activity"/>
    <property type="evidence" value="ECO:0007669"/>
    <property type="project" value="UniProtKB-KW"/>
</dbReference>
<dbReference type="AlphaFoldDB" id="A2DWB3"/>
<dbReference type="SUPFAM" id="SSF52047">
    <property type="entry name" value="RNI-like"/>
    <property type="match status" value="1"/>
</dbReference>
<dbReference type="EMBL" id="DS113258">
    <property type="protein sequence ID" value="EAY15253.1"/>
    <property type="molecule type" value="Genomic_DNA"/>
</dbReference>
<keyword evidence="5" id="KW-1185">Reference proteome</keyword>
<dbReference type="InterPro" id="IPR032675">
    <property type="entry name" value="LRR_dom_sf"/>
</dbReference>
<dbReference type="VEuPathDB" id="TrichDB:TVAG_393960"/>
<dbReference type="InterPro" id="IPR027038">
    <property type="entry name" value="RanGap"/>
</dbReference>
<accession>A2DWB3</accession>
<dbReference type="PANTHER" id="PTHR24113:SF12">
    <property type="entry name" value="RAN GTPASE-ACTIVATING PROTEIN 1"/>
    <property type="match status" value="1"/>
</dbReference>
<dbReference type="Proteomes" id="UP000001542">
    <property type="component" value="Unassembled WGS sequence"/>
</dbReference>
<organism evidence="4 5">
    <name type="scientific">Trichomonas vaginalis (strain ATCC PRA-98 / G3)</name>
    <dbReference type="NCBI Taxonomy" id="412133"/>
    <lineage>
        <taxon>Eukaryota</taxon>
        <taxon>Metamonada</taxon>
        <taxon>Parabasalia</taxon>
        <taxon>Trichomonadida</taxon>
        <taxon>Trichomonadidae</taxon>
        <taxon>Trichomonas</taxon>
    </lineage>
</organism>
<dbReference type="STRING" id="5722.A2DWB3"/>
<dbReference type="InParanoid" id="A2DWB3"/>
<dbReference type="KEGG" id="tva:4773258"/>
<gene>
    <name evidence="4" type="ORF">TVAG_393960</name>
</gene>
<dbReference type="InterPro" id="IPR001611">
    <property type="entry name" value="Leu-rich_rpt"/>
</dbReference>
<dbReference type="RefSeq" id="XP_001327476.1">
    <property type="nucleotide sequence ID" value="XM_001327441.1"/>
</dbReference>
<keyword evidence="2" id="KW-0433">Leucine-rich repeat</keyword>
<evidence type="ECO:0000313" key="4">
    <source>
        <dbReference type="EMBL" id="EAY15253.1"/>
    </source>
</evidence>
<dbReference type="SMART" id="SM00368">
    <property type="entry name" value="LRR_RI"/>
    <property type="match status" value="5"/>
</dbReference>
<dbReference type="eggNOG" id="KOG4308">
    <property type="taxonomic scope" value="Eukaryota"/>
</dbReference>
<dbReference type="Pfam" id="PF13516">
    <property type="entry name" value="LRR_6"/>
    <property type="match status" value="2"/>
</dbReference>
<dbReference type="PANTHER" id="PTHR24113">
    <property type="entry name" value="RAN GTPASE-ACTIVATING PROTEIN 1"/>
    <property type="match status" value="1"/>
</dbReference>
<evidence type="ECO:0000256" key="1">
    <source>
        <dbReference type="ARBA" id="ARBA00022468"/>
    </source>
</evidence>
<dbReference type="OrthoDB" id="120976at2759"/>
<protein>
    <submittedName>
        <fullName evidence="4">Leucine Rich Repeat family protein</fullName>
    </submittedName>
</protein>